<protein>
    <recommendedName>
        <fullName evidence="1">YopA central domain-containing protein</fullName>
    </recommendedName>
</protein>
<dbReference type="InterPro" id="IPR058684">
    <property type="entry name" value="YopA_M"/>
</dbReference>
<keyword evidence="3" id="KW-1185">Reference proteome</keyword>
<comment type="caution">
    <text evidence="2">The sequence shown here is derived from an EMBL/GenBank/DDBJ whole genome shotgun (WGS) entry which is preliminary data.</text>
</comment>
<evidence type="ECO:0000313" key="2">
    <source>
        <dbReference type="EMBL" id="ROQ92177.1"/>
    </source>
</evidence>
<reference evidence="2 3" key="1">
    <citation type="submission" date="2018-11" db="EMBL/GenBank/DDBJ databases">
        <title>Genomic Encyclopedia of Type Strains, Phase IV (KMG-IV): sequencing the most valuable type-strain genomes for metagenomic binning, comparative biology and taxonomic classification.</title>
        <authorList>
            <person name="Goeker M."/>
        </authorList>
    </citation>
    <scope>NUCLEOTIDE SEQUENCE [LARGE SCALE GENOMIC DNA]</scope>
    <source>
        <strain evidence="2 3">DSM 22027</strain>
    </source>
</reference>
<dbReference type="AlphaFoldDB" id="A0A3N1UUG4"/>
<dbReference type="Pfam" id="PF26308">
    <property type="entry name" value="YopA_M"/>
    <property type="match status" value="1"/>
</dbReference>
<proteinExistence type="predicted"/>
<dbReference type="OrthoDB" id="2443673at2"/>
<sequence length="449" mass="51464">MNTDKHRLEPAYDFSSGESSVLLYQGQAEMRIEGNNYAGDGEVRLALLPRANINIYGYFSGVSGVGAVGTIFNVKEISTFSINGRQIEGFRIDSGFKVAEQQYRVKWSPKFEPITGVGDDSTSITRVVFHLFNFVDLLGTRKSTQQSKTAMHTIYHVDLDCDDWNVELKSLLSTRENFKKLKQEGGYQLTHIGEIQKADQTPFTGRDADGCLHALRFFLSFAKGGWCEPICAVGFDAFGNRVWESWSSPRHPWQNFLSWFNPHQGSQLSTLFPGFMKRWANDDWREALREVIYWYLNANDSSRGIDAGIILTQAAIERLSYEYSVKEKKLLTSKGFKDLWASDKFRLLFSSLRIPLDIPPETPRLQSLASAGQMNWLDAPHALTEIRNSLVHPEHKRRCQLETVYYEAWNLGLWYLEMSILAICGYSGTYWNRLKQRWVGQTEVVPWKE</sequence>
<name>A0A3N1UUG4_9BACT</name>
<accession>A0A3N1UUG4</accession>
<dbReference type="EMBL" id="RJVA01000012">
    <property type="protein sequence ID" value="ROQ92177.1"/>
    <property type="molecule type" value="Genomic_DNA"/>
</dbReference>
<evidence type="ECO:0000313" key="3">
    <source>
        <dbReference type="Proteomes" id="UP000276223"/>
    </source>
</evidence>
<dbReference type="RefSeq" id="WP_123290343.1">
    <property type="nucleotide sequence ID" value="NZ_RJVA01000012.1"/>
</dbReference>
<dbReference type="Proteomes" id="UP000276223">
    <property type="component" value="Unassembled WGS sequence"/>
</dbReference>
<evidence type="ECO:0000259" key="1">
    <source>
        <dbReference type="Pfam" id="PF26308"/>
    </source>
</evidence>
<feature type="domain" description="YopA central" evidence="1">
    <location>
        <begin position="120"/>
        <end position="250"/>
    </location>
</feature>
<gene>
    <name evidence="2" type="ORF">EDC27_1866</name>
</gene>
<organism evidence="2 3">
    <name type="scientific">Desulfosoma caldarium</name>
    <dbReference type="NCBI Taxonomy" id="610254"/>
    <lineage>
        <taxon>Bacteria</taxon>
        <taxon>Pseudomonadati</taxon>
        <taxon>Thermodesulfobacteriota</taxon>
        <taxon>Syntrophobacteria</taxon>
        <taxon>Syntrophobacterales</taxon>
        <taxon>Syntrophobacteraceae</taxon>
        <taxon>Desulfosoma</taxon>
    </lineage>
</organism>